<dbReference type="GO" id="GO:0005634">
    <property type="term" value="C:nucleus"/>
    <property type="evidence" value="ECO:0007669"/>
    <property type="project" value="TreeGrafter"/>
</dbReference>
<evidence type="ECO:0000313" key="3">
    <source>
        <dbReference type="Proteomes" id="UP000824540"/>
    </source>
</evidence>
<dbReference type="EMBL" id="JAFBMS010001917">
    <property type="protein sequence ID" value="KAG9328710.1"/>
    <property type="molecule type" value="Genomic_DNA"/>
</dbReference>
<dbReference type="PANTHER" id="PTHR14932:SF1">
    <property type="entry name" value="RAB-LIKE PROTEIN 6"/>
    <property type="match status" value="1"/>
</dbReference>
<protein>
    <submittedName>
        <fullName evidence="2">Uncharacterized protein</fullName>
    </submittedName>
</protein>
<dbReference type="PRINTS" id="PR01217">
    <property type="entry name" value="PRICHEXTENSN"/>
</dbReference>
<feature type="region of interest" description="Disordered" evidence="1">
    <location>
        <begin position="80"/>
        <end position="112"/>
    </location>
</feature>
<evidence type="ECO:0000313" key="2">
    <source>
        <dbReference type="EMBL" id="KAG9328710.1"/>
    </source>
</evidence>
<dbReference type="InterPro" id="IPR040385">
    <property type="entry name" value="RABL6"/>
</dbReference>
<name>A0A8T2MNM3_9TELE</name>
<reference evidence="2" key="1">
    <citation type="thesis" date="2021" institute="BYU ScholarsArchive" country="Provo, UT, USA">
        <title>Applications of and Algorithms for Genome Assembly and Genomic Analyses with an Emphasis on Marine Teleosts.</title>
        <authorList>
            <person name="Pickett B.D."/>
        </authorList>
    </citation>
    <scope>NUCLEOTIDE SEQUENCE</scope>
    <source>
        <strain evidence="2">HI-2016</strain>
    </source>
</reference>
<dbReference type="PANTHER" id="PTHR14932">
    <property type="entry name" value="RAS GTPASE-RELATED"/>
    <property type="match status" value="1"/>
</dbReference>
<accession>A0A8T2MNM3</accession>
<dbReference type="GO" id="GO:0005829">
    <property type="term" value="C:cytosol"/>
    <property type="evidence" value="ECO:0007669"/>
    <property type="project" value="TreeGrafter"/>
</dbReference>
<feature type="compositionally biased region" description="Low complexity" evidence="1">
    <location>
        <begin position="232"/>
        <end position="249"/>
    </location>
</feature>
<dbReference type="GO" id="GO:0005525">
    <property type="term" value="F:GTP binding"/>
    <property type="evidence" value="ECO:0007669"/>
    <property type="project" value="InterPro"/>
</dbReference>
<feature type="compositionally biased region" description="Basic residues" evidence="1">
    <location>
        <begin position="394"/>
        <end position="403"/>
    </location>
</feature>
<dbReference type="AlphaFoldDB" id="A0A8T2MNM3"/>
<dbReference type="OrthoDB" id="207081at2759"/>
<evidence type="ECO:0000256" key="1">
    <source>
        <dbReference type="SAM" id="MobiDB-lite"/>
    </source>
</evidence>
<comment type="caution">
    <text evidence="2">The sequence shown here is derived from an EMBL/GenBank/DDBJ whole genome shotgun (WGS) entry which is preliminary data.</text>
</comment>
<organism evidence="2 3">
    <name type="scientific">Albula glossodonta</name>
    <name type="common">roundjaw bonefish</name>
    <dbReference type="NCBI Taxonomy" id="121402"/>
    <lineage>
        <taxon>Eukaryota</taxon>
        <taxon>Metazoa</taxon>
        <taxon>Chordata</taxon>
        <taxon>Craniata</taxon>
        <taxon>Vertebrata</taxon>
        <taxon>Euteleostomi</taxon>
        <taxon>Actinopterygii</taxon>
        <taxon>Neopterygii</taxon>
        <taxon>Teleostei</taxon>
        <taxon>Albuliformes</taxon>
        <taxon>Albulidae</taxon>
        <taxon>Albula</taxon>
    </lineage>
</organism>
<feature type="compositionally biased region" description="Polar residues" evidence="1">
    <location>
        <begin position="207"/>
        <end position="216"/>
    </location>
</feature>
<feature type="region of interest" description="Disordered" evidence="1">
    <location>
        <begin position="355"/>
        <end position="455"/>
    </location>
</feature>
<feature type="compositionally biased region" description="Basic residues" evidence="1">
    <location>
        <begin position="376"/>
        <end position="385"/>
    </location>
</feature>
<proteinExistence type="predicted"/>
<feature type="compositionally biased region" description="Basic and acidic residues" evidence="1">
    <location>
        <begin position="404"/>
        <end position="422"/>
    </location>
</feature>
<feature type="region of interest" description="Disordered" evidence="1">
    <location>
        <begin position="128"/>
        <end position="318"/>
    </location>
</feature>
<feature type="compositionally biased region" description="Basic residues" evidence="1">
    <location>
        <begin position="423"/>
        <end position="432"/>
    </location>
</feature>
<sequence>MVQWQCPNLGIKPVTSGSQAKLLDQYAALIFTNPPVIYECIRRCCFLNEDECSGYVVYVVGQSGGRTVCDVVVCVTPPPPPPPHTHTHTHTDGPAPVAPTSSPRVHTVDDFVPDDGLDRSFLDDGASGAAAKAKDRQRAAVNADSDSDGEGRGGNPMVAGFQDDLDTDDEAPPKPLPPAAVPSLGVTLSSDEEDNQRGSHDQYLHNAPNSKPSTVKASRPQEKGPPSPPQQRPSGLRTDPGSLSLTLTPTPVPTQPPHHGQKKGGTTEAMSDSEPESAPAQQVLSFVMDDPDFDSRSFDLQKTPKVSFPARDDLPDLSDDDFVLAPALAPEPLKPTPAFISSNDIDLFGLGLEASPATKSRDSSDELEDKDSKHSSKEKKKKKKKSKEEEDKNGKKRHKHKKKEREDAGSGDDKEKGKEKDKKKEKKKSKTKKAGDVDDLEAFLAGGEGGDYEEL</sequence>
<feature type="compositionally biased region" description="Basic and acidic residues" evidence="1">
    <location>
        <begin position="359"/>
        <end position="375"/>
    </location>
</feature>
<dbReference type="Proteomes" id="UP000824540">
    <property type="component" value="Unassembled WGS sequence"/>
</dbReference>
<keyword evidence="3" id="KW-1185">Reference proteome</keyword>
<gene>
    <name evidence="2" type="ORF">JZ751_011406</name>
</gene>